<dbReference type="NCBIfam" id="TIGR00049">
    <property type="entry name" value="iron-sulfur cluster assembly accessory protein"/>
    <property type="match status" value="1"/>
</dbReference>
<dbReference type="InterPro" id="IPR035903">
    <property type="entry name" value="HesB-like_dom_sf"/>
</dbReference>
<dbReference type="PANTHER" id="PTHR43011:SF1">
    <property type="entry name" value="IRON-SULFUR CLUSTER ASSEMBLY 2 HOMOLOG, MITOCHONDRIAL"/>
    <property type="match status" value="1"/>
</dbReference>
<organism evidence="2 3">
    <name type="scientific">Candidatus Xenohaliotis californiensis</name>
    <dbReference type="NCBI Taxonomy" id="84677"/>
    <lineage>
        <taxon>Bacteria</taxon>
        <taxon>Pseudomonadati</taxon>
        <taxon>Pseudomonadota</taxon>
        <taxon>Alphaproteobacteria</taxon>
        <taxon>Rickettsiales</taxon>
        <taxon>Anaplasmataceae</taxon>
        <taxon>Candidatus Xenohaliotis</taxon>
    </lineage>
</organism>
<dbReference type="SUPFAM" id="SSF89360">
    <property type="entry name" value="HesB-like domain"/>
    <property type="match status" value="1"/>
</dbReference>
<dbReference type="InterPro" id="IPR016092">
    <property type="entry name" value="ATAP"/>
</dbReference>
<dbReference type="EMBL" id="CAWVOK010000034">
    <property type="protein sequence ID" value="CAK8163554.1"/>
    <property type="molecule type" value="Genomic_DNA"/>
</dbReference>
<name>A0ABP0EVE8_9RICK</name>
<accession>A0ABP0EVE8</accession>
<evidence type="ECO:0000259" key="1">
    <source>
        <dbReference type="Pfam" id="PF01521"/>
    </source>
</evidence>
<proteinExistence type="predicted"/>
<comment type="caution">
    <text evidence="2">The sequence shown here is derived from an EMBL/GenBank/DDBJ whole genome shotgun (WGS) entry which is preliminary data.</text>
</comment>
<gene>
    <name evidence="2" type="primary">erpA</name>
    <name evidence="2" type="ORF">CAXC1_80012</name>
</gene>
<dbReference type="Proteomes" id="UP001314181">
    <property type="component" value="Unassembled WGS sequence"/>
</dbReference>
<evidence type="ECO:0000313" key="2">
    <source>
        <dbReference type="EMBL" id="CAK8163554.1"/>
    </source>
</evidence>
<dbReference type="Pfam" id="PF01521">
    <property type="entry name" value="Fe-S_biosyn"/>
    <property type="match status" value="1"/>
</dbReference>
<feature type="domain" description="Core" evidence="1">
    <location>
        <begin position="5"/>
        <end position="100"/>
    </location>
</feature>
<dbReference type="PANTHER" id="PTHR43011">
    <property type="entry name" value="IRON-SULFUR CLUSTER ASSEMBLY 2 HOMOLOG, MITOCHONDRIAL"/>
    <property type="match status" value="1"/>
</dbReference>
<evidence type="ECO:0000313" key="3">
    <source>
        <dbReference type="Proteomes" id="UP001314181"/>
    </source>
</evidence>
<sequence>MSFTISITPIALLEIKNVGGKLRVVLEAGGCSGFTYGFTKPESLLDTDHVLDINGMVVAVDINALPFLKGDLVLDYHKTIQETGFFIKNNSLELGKCGCGKSVSFDFGIR</sequence>
<dbReference type="InterPro" id="IPR000361">
    <property type="entry name" value="ATAP_core_dom"/>
</dbReference>
<keyword evidence="3" id="KW-1185">Reference proteome</keyword>
<protein>
    <submittedName>
        <fullName evidence="2">Iron-sulfur cluster insertion protein ErpA</fullName>
    </submittedName>
</protein>
<reference evidence="2 3" key="1">
    <citation type="submission" date="2024-01" db="EMBL/GenBank/DDBJ databases">
        <authorList>
            <person name="Kunselman E."/>
        </authorList>
    </citation>
    <scope>NUCLEOTIDE SEQUENCE [LARGE SCALE GENOMIC DNA]</scope>
    <source>
        <strain evidence="2">2 abalone samples</strain>
    </source>
</reference>
<dbReference type="RefSeq" id="WP_338364877.1">
    <property type="nucleotide sequence ID" value="NZ_CAWVOK010000034.1"/>
</dbReference>
<dbReference type="Gene3D" id="2.60.300.12">
    <property type="entry name" value="HesB-like domain"/>
    <property type="match status" value="1"/>
</dbReference>